<dbReference type="GO" id="GO:0070401">
    <property type="term" value="F:NADP+ binding"/>
    <property type="evidence" value="ECO:0007669"/>
    <property type="project" value="InterPro"/>
</dbReference>
<dbReference type="PROSITE" id="PS01224">
    <property type="entry name" value="ARGC"/>
    <property type="match status" value="1"/>
</dbReference>
<dbReference type="GO" id="GO:0006526">
    <property type="term" value="P:L-arginine biosynthetic process"/>
    <property type="evidence" value="ECO:0007669"/>
    <property type="project" value="UniProtKB-UniRule"/>
</dbReference>
<dbReference type="EMBL" id="PCWA01000092">
    <property type="protein sequence ID" value="PIQ88654.1"/>
    <property type="molecule type" value="Genomic_DNA"/>
</dbReference>
<evidence type="ECO:0000256" key="1">
    <source>
        <dbReference type="ARBA" id="ARBA00004862"/>
    </source>
</evidence>
<dbReference type="Pfam" id="PF01118">
    <property type="entry name" value="Semialdhyde_dh"/>
    <property type="match status" value="1"/>
</dbReference>
<comment type="function">
    <text evidence="7">Catalyzes the NADPH-dependent reduction of N-acetyl-5-glutamyl phosphate to yield N-acetyl-L-glutamate 5-semialdehyde.</text>
</comment>
<organism evidence="10 11">
    <name type="scientific">Candidatus Ghiorseimicrobium undicola</name>
    <dbReference type="NCBI Taxonomy" id="1974746"/>
    <lineage>
        <taxon>Bacteria</taxon>
        <taxon>Pseudomonadati</taxon>
        <taxon>Candidatus Omnitrophota</taxon>
        <taxon>Candidatus Ghiorseimicrobium</taxon>
    </lineage>
</organism>
<evidence type="ECO:0000256" key="4">
    <source>
        <dbReference type="ARBA" id="ARBA00022857"/>
    </source>
</evidence>
<dbReference type="Gene3D" id="3.30.360.10">
    <property type="entry name" value="Dihydrodipicolinate Reductase, domain 2"/>
    <property type="match status" value="1"/>
</dbReference>
<evidence type="ECO:0000256" key="7">
    <source>
        <dbReference type="HAMAP-Rule" id="MF_00150"/>
    </source>
</evidence>
<dbReference type="GO" id="GO:0003942">
    <property type="term" value="F:N-acetyl-gamma-glutamyl-phosphate reductase activity"/>
    <property type="evidence" value="ECO:0007669"/>
    <property type="project" value="UniProtKB-UniRule"/>
</dbReference>
<dbReference type="FunFam" id="3.30.360.10:FF:000014">
    <property type="entry name" value="N-acetyl-gamma-glutamyl-phosphate reductase"/>
    <property type="match status" value="1"/>
</dbReference>
<dbReference type="Pfam" id="PF22698">
    <property type="entry name" value="Semialdhyde_dhC_1"/>
    <property type="match status" value="1"/>
</dbReference>
<dbReference type="GO" id="GO:0051287">
    <property type="term" value="F:NAD binding"/>
    <property type="evidence" value="ECO:0007669"/>
    <property type="project" value="InterPro"/>
</dbReference>
<dbReference type="CDD" id="cd17895">
    <property type="entry name" value="AGPR_1_N"/>
    <property type="match status" value="1"/>
</dbReference>
<proteinExistence type="inferred from homology"/>
<evidence type="ECO:0000256" key="2">
    <source>
        <dbReference type="ARBA" id="ARBA00022571"/>
    </source>
</evidence>
<evidence type="ECO:0000313" key="10">
    <source>
        <dbReference type="EMBL" id="PIQ88654.1"/>
    </source>
</evidence>
<comment type="pathway">
    <text evidence="1 7">Amino-acid biosynthesis; L-arginine biosynthesis; N(2)-acetyl-L-ornithine from L-glutamate: step 3/4.</text>
</comment>
<keyword evidence="3 7" id="KW-0028">Amino-acid biosynthesis</keyword>
<keyword evidence="2 7" id="KW-0055">Arginine biosynthesis</keyword>
<dbReference type="Gene3D" id="3.40.50.720">
    <property type="entry name" value="NAD(P)-binding Rossmann-like Domain"/>
    <property type="match status" value="1"/>
</dbReference>
<dbReference type="SUPFAM" id="SSF55347">
    <property type="entry name" value="Glyceraldehyde-3-phosphate dehydrogenase-like, C-terminal domain"/>
    <property type="match status" value="1"/>
</dbReference>
<keyword evidence="5 7" id="KW-0560">Oxidoreductase</keyword>
<dbReference type="InterPro" id="IPR000706">
    <property type="entry name" value="AGPR_type-1"/>
</dbReference>
<name>A0A2H0LYA4_9BACT</name>
<evidence type="ECO:0000313" key="11">
    <source>
        <dbReference type="Proteomes" id="UP000229641"/>
    </source>
</evidence>
<dbReference type="PANTHER" id="PTHR32338">
    <property type="entry name" value="N-ACETYL-GAMMA-GLUTAMYL-PHOSPHATE REDUCTASE, CHLOROPLASTIC-RELATED-RELATED"/>
    <property type="match status" value="1"/>
</dbReference>
<evidence type="ECO:0000259" key="9">
    <source>
        <dbReference type="SMART" id="SM00859"/>
    </source>
</evidence>
<comment type="catalytic activity">
    <reaction evidence="6 7">
        <text>N-acetyl-L-glutamate 5-semialdehyde + phosphate + NADP(+) = N-acetyl-L-glutamyl 5-phosphate + NADPH + H(+)</text>
        <dbReference type="Rhea" id="RHEA:21588"/>
        <dbReference type="ChEBI" id="CHEBI:15378"/>
        <dbReference type="ChEBI" id="CHEBI:29123"/>
        <dbReference type="ChEBI" id="CHEBI:43474"/>
        <dbReference type="ChEBI" id="CHEBI:57783"/>
        <dbReference type="ChEBI" id="CHEBI:57936"/>
        <dbReference type="ChEBI" id="CHEBI:58349"/>
        <dbReference type="EC" id="1.2.1.38"/>
    </reaction>
</comment>
<gene>
    <name evidence="7" type="primary">argC</name>
    <name evidence="10" type="ORF">COV72_06920</name>
</gene>
<dbReference type="Proteomes" id="UP000229641">
    <property type="component" value="Unassembled WGS sequence"/>
</dbReference>
<accession>A0A2H0LYA4</accession>
<dbReference type="NCBIfam" id="TIGR01850">
    <property type="entry name" value="argC"/>
    <property type="match status" value="1"/>
</dbReference>
<keyword evidence="7" id="KW-0963">Cytoplasm</keyword>
<dbReference type="InterPro" id="IPR050085">
    <property type="entry name" value="AGPR"/>
</dbReference>
<keyword evidence="4 7" id="KW-0521">NADP</keyword>
<dbReference type="InterPro" id="IPR058924">
    <property type="entry name" value="AGPR_dimerisation_dom"/>
</dbReference>
<dbReference type="CDD" id="cd23934">
    <property type="entry name" value="AGPR_1_C"/>
    <property type="match status" value="1"/>
</dbReference>
<feature type="active site" evidence="7 8">
    <location>
        <position position="136"/>
    </location>
</feature>
<feature type="domain" description="Semialdehyde dehydrogenase NAD-binding" evidence="9">
    <location>
        <begin position="3"/>
        <end position="128"/>
    </location>
</feature>
<comment type="subcellular location">
    <subcellularLocation>
        <location evidence="7">Cytoplasm</location>
    </subcellularLocation>
</comment>
<dbReference type="EC" id="1.2.1.38" evidence="7"/>
<dbReference type="SUPFAM" id="SSF51735">
    <property type="entry name" value="NAD(P)-binding Rossmann-fold domains"/>
    <property type="match status" value="1"/>
</dbReference>
<dbReference type="PANTHER" id="PTHR32338:SF10">
    <property type="entry name" value="N-ACETYL-GAMMA-GLUTAMYL-PHOSPHATE REDUCTASE, CHLOROPLASTIC-RELATED"/>
    <property type="match status" value="1"/>
</dbReference>
<dbReference type="InterPro" id="IPR023013">
    <property type="entry name" value="AGPR_AS"/>
</dbReference>
<evidence type="ECO:0000256" key="5">
    <source>
        <dbReference type="ARBA" id="ARBA00023002"/>
    </source>
</evidence>
<dbReference type="AlphaFoldDB" id="A0A2H0LYA4"/>
<sequence length="328" mass="36490">MLKVGIVGASGYAGEELNKILSRHRKVKIVSLSATYARKEAGIEAFDLNRTISSCELVFFALPQAQSMRFVPKVLEAGKKVIDLGADYRLKNIREYKFWYNAGHIDQKNLKYSIYGLPEIYKDKIKKAKLVANPGCYPTAAILSLAPLLNKKLIKSAPIVIDAKSGLSGAGRKAVEGGLSDELKNNFRPYKINYHQHMPEINQELSFICKKKVSVNFVPHLLPLFRGLLTTTYVKLLPKSSLSQDKIIKIYRQFYKDQPFIRIAGQGETPQVTDVAGTNFCKIGIFWKNKSGMLVIVSAIDNLLKGAAGQAVQNMNLIYGFGETEGLL</sequence>
<dbReference type="SMART" id="SM00859">
    <property type="entry name" value="Semialdhyde_dh"/>
    <property type="match status" value="1"/>
</dbReference>
<protein>
    <recommendedName>
        <fullName evidence="7">N-acetyl-gamma-glutamyl-phosphate reductase</fullName>
        <shortName evidence="7">AGPR</shortName>
        <ecNumber evidence="7">1.2.1.38</ecNumber>
    </recommendedName>
    <alternativeName>
        <fullName evidence="7">N-acetyl-glutamate semialdehyde dehydrogenase</fullName>
        <shortName evidence="7">NAGSA dehydrogenase</shortName>
    </alternativeName>
</protein>
<reference evidence="10 11" key="1">
    <citation type="submission" date="2017-09" db="EMBL/GenBank/DDBJ databases">
        <title>Depth-based differentiation of microbial function through sediment-hosted aquifers and enrichment of novel symbionts in the deep terrestrial subsurface.</title>
        <authorList>
            <person name="Probst A.J."/>
            <person name="Ladd B."/>
            <person name="Jarett J.K."/>
            <person name="Geller-Mcgrath D.E."/>
            <person name="Sieber C.M."/>
            <person name="Emerson J.B."/>
            <person name="Anantharaman K."/>
            <person name="Thomas B.C."/>
            <person name="Malmstrom R."/>
            <person name="Stieglmeier M."/>
            <person name="Klingl A."/>
            <person name="Woyke T."/>
            <person name="Ryan C.M."/>
            <person name="Banfield J.F."/>
        </authorList>
    </citation>
    <scope>NUCLEOTIDE SEQUENCE [LARGE SCALE GENOMIC DNA]</scope>
    <source>
        <strain evidence="10">CG11_big_fil_rev_8_21_14_0_20_42_13</strain>
    </source>
</reference>
<dbReference type="UniPathway" id="UPA00068">
    <property type="reaction ID" value="UER00108"/>
</dbReference>
<evidence type="ECO:0000256" key="8">
    <source>
        <dbReference type="PROSITE-ProRule" id="PRU10010"/>
    </source>
</evidence>
<comment type="caution">
    <text evidence="10">The sequence shown here is derived from an EMBL/GenBank/DDBJ whole genome shotgun (WGS) entry which is preliminary data.</text>
</comment>
<evidence type="ECO:0000256" key="3">
    <source>
        <dbReference type="ARBA" id="ARBA00022605"/>
    </source>
</evidence>
<dbReference type="InterPro" id="IPR036291">
    <property type="entry name" value="NAD(P)-bd_dom_sf"/>
</dbReference>
<dbReference type="InterPro" id="IPR000534">
    <property type="entry name" value="Semialdehyde_DH_NAD-bd"/>
</dbReference>
<comment type="similarity">
    <text evidence="7">Belongs to the NAGSA dehydrogenase family. Type 1 subfamily.</text>
</comment>
<dbReference type="GO" id="GO:0005737">
    <property type="term" value="C:cytoplasm"/>
    <property type="evidence" value="ECO:0007669"/>
    <property type="project" value="UniProtKB-SubCell"/>
</dbReference>
<evidence type="ECO:0000256" key="6">
    <source>
        <dbReference type="ARBA" id="ARBA00050557"/>
    </source>
</evidence>
<dbReference type="HAMAP" id="MF_00150">
    <property type="entry name" value="ArgC_type1"/>
    <property type="match status" value="1"/>
</dbReference>